<keyword evidence="4" id="KW-0804">Transcription</keyword>
<dbReference type="PANTHER" id="PTHR31391">
    <property type="entry name" value="B3 DOMAIN-CONTAINING PROTEIN OS11G0197600-RELATED"/>
    <property type="match status" value="1"/>
</dbReference>
<evidence type="ECO:0000259" key="7">
    <source>
        <dbReference type="PROSITE" id="PS50863"/>
    </source>
</evidence>
<dbReference type="GO" id="GO:0003677">
    <property type="term" value="F:DNA binding"/>
    <property type="evidence" value="ECO:0007669"/>
    <property type="project" value="UniProtKB-KW"/>
</dbReference>
<dbReference type="Gene3D" id="2.40.330.10">
    <property type="entry name" value="DNA-binding pseudobarrel domain"/>
    <property type="match status" value="1"/>
</dbReference>
<feature type="domain" description="TF-B3" evidence="7">
    <location>
        <begin position="146"/>
        <end position="243"/>
    </location>
</feature>
<dbReference type="CDD" id="cd10017">
    <property type="entry name" value="B3_DNA"/>
    <property type="match status" value="1"/>
</dbReference>
<protein>
    <recommendedName>
        <fullName evidence="7">TF-B3 domain-containing protein</fullName>
    </recommendedName>
</protein>
<proteinExistence type="predicted"/>
<dbReference type="EMBL" id="AWUE01014688">
    <property type="protein sequence ID" value="OMP02104.1"/>
    <property type="molecule type" value="Genomic_DNA"/>
</dbReference>
<keyword evidence="3" id="KW-0238">DNA-binding</keyword>
<accession>A0A1R3K4X3</accession>
<reference evidence="9" key="1">
    <citation type="submission" date="2013-09" db="EMBL/GenBank/DDBJ databases">
        <title>Corchorus olitorius genome sequencing.</title>
        <authorList>
            <person name="Alam M."/>
            <person name="Haque M.S."/>
            <person name="Islam M.S."/>
            <person name="Emdad E.M."/>
            <person name="Islam M.M."/>
            <person name="Ahmed B."/>
            <person name="Halim A."/>
            <person name="Hossen Q.M.M."/>
            <person name="Hossain M.Z."/>
            <person name="Ahmed R."/>
            <person name="Khan M.M."/>
            <person name="Islam R."/>
            <person name="Rashid M.M."/>
            <person name="Khan S.A."/>
            <person name="Rahman M.S."/>
            <person name="Alam M."/>
            <person name="Yahiya A.S."/>
            <person name="Khan M.S."/>
            <person name="Azam M.S."/>
            <person name="Haque T."/>
            <person name="Lashkar M.Z.H."/>
            <person name="Akhand A.I."/>
            <person name="Morshed G."/>
            <person name="Roy S."/>
            <person name="Uddin K.S."/>
            <person name="Rabeya T."/>
            <person name="Hossain A.S."/>
            <person name="Chowdhury A."/>
            <person name="Snigdha A.R."/>
            <person name="Mortoza M.S."/>
            <person name="Matin S.A."/>
            <person name="Hoque S.M.E."/>
            <person name="Islam M.K."/>
            <person name="Roy D.K."/>
            <person name="Haider R."/>
            <person name="Moosa M.M."/>
            <person name="Elias S.M."/>
            <person name="Hasan A.M."/>
            <person name="Jahan S."/>
            <person name="Shafiuddin M."/>
            <person name="Mahmood N."/>
            <person name="Shommy N.S."/>
        </authorList>
    </citation>
    <scope>NUCLEOTIDE SEQUENCE [LARGE SCALE GENOMIC DNA]</scope>
    <source>
        <strain evidence="9">cv. O-4</strain>
    </source>
</reference>
<dbReference type="OrthoDB" id="953427at2759"/>
<evidence type="ECO:0000313" key="8">
    <source>
        <dbReference type="EMBL" id="OMP02104.1"/>
    </source>
</evidence>
<feature type="region of interest" description="Disordered" evidence="6">
    <location>
        <begin position="63"/>
        <end position="85"/>
    </location>
</feature>
<dbReference type="SUPFAM" id="SSF101936">
    <property type="entry name" value="DNA-binding pseudobarrel domain"/>
    <property type="match status" value="1"/>
</dbReference>
<organism evidence="8 9">
    <name type="scientific">Corchorus olitorius</name>
    <dbReference type="NCBI Taxonomy" id="93759"/>
    <lineage>
        <taxon>Eukaryota</taxon>
        <taxon>Viridiplantae</taxon>
        <taxon>Streptophyta</taxon>
        <taxon>Embryophyta</taxon>
        <taxon>Tracheophyta</taxon>
        <taxon>Spermatophyta</taxon>
        <taxon>Magnoliopsida</taxon>
        <taxon>eudicotyledons</taxon>
        <taxon>Gunneridae</taxon>
        <taxon>Pentapetalae</taxon>
        <taxon>rosids</taxon>
        <taxon>malvids</taxon>
        <taxon>Malvales</taxon>
        <taxon>Malvaceae</taxon>
        <taxon>Grewioideae</taxon>
        <taxon>Apeibeae</taxon>
        <taxon>Corchorus</taxon>
    </lineage>
</organism>
<dbReference type="InterPro" id="IPR015300">
    <property type="entry name" value="DNA-bd_pseudobarrel_sf"/>
</dbReference>
<evidence type="ECO:0000256" key="2">
    <source>
        <dbReference type="ARBA" id="ARBA00023015"/>
    </source>
</evidence>
<evidence type="ECO:0000256" key="6">
    <source>
        <dbReference type="SAM" id="MobiDB-lite"/>
    </source>
</evidence>
<dbReference type="SMART" id="SM01019">
    <property type="entry name" value="B3"/>
    <property type="match status" value="1"/>
</dbReference>
<dbReference type="PROSITE" id="PS50863">
    <property type="entry name" value="B3"/>
    <property type="match status" value="1"/>
</dbReference>
<evidence type="ECO:0000256" key="4">
    <source>
        <dbReference type="ARBA" id="ARBA00023163"/>
    </source>
</evidence>
<evidence type="ECO:0000256" key="3">
    <source>
        <dbReference type="ARBA" id="ARBA00023125"/>
    </source>
</evidence>
<evidence type="ECO:0000256" key="1">
    <source>
        <dbReference type="ARBA" id="ARBA00004123"/>
    </source>
</evidence>
<evidence type="ECO:0000313" key="9">
    <source>
        <dbReference type="Proteomes" id="UP000187203"/>
    </source>
</evidence>
<dbReference type="Proteomes" id="UP000187203">
    <property type="component" value="Unassembled WGS sequence"/>
</dbReference>
<dbReference type="PANTHER" id="PTHR31391:SF151">
    <property type="entry name" value="B3 DOMAIN-CONTAINING PROTEIN REM19-LIKE"/>
    <property type="match status" value="1"/>
</dbReference>
<dbReference type="STRING" id="93759.A0A1R3K4X3"/>
<comment type="subcellular location">
    <subcellularLocation>
        <location evidence="1">Nucleus</location>
    </subcellularLocation>
</comment>
<name>A0A1R3K4X3_9ROSI</name>
<comment type="caution">
    <text evidence="8">The sequence shown here is derived from an EMBL/GenBank/DDBJ whole genome shotgun (WGS) entry which is preliminary data.</text>
</comment>
<keyword evidence="2" id="KW-0805">Transcription regulation</keyword>
<dbReference type="InterPro" id="IPR044837">
    <property type="entry name" value="REM16-like"/>
</dbReference>
<keyword evidence="5" id="KW-0539">Nucleus</keyword>
<dbReference type="AlphaFoldDB" id="A0A1R3K4X3"/>
<gene>
    <name evidence="8" type="ORF">COLO4_11361</name>
</gene>
<dbReference type="InterPro" id="IPR003340">
    <property type="entry name" value="B3_DNA-bd"/>
</dbReference>
<evidence type="ECO:0000256" key="5">
    <source>
        <dbReference type="ARBA" id="ARBA00023242"/>
    </source>
</evidence>
<dbReference type="GO" id="GO:0005634">
    <property type="term" value="C:nucleus"/>
    <property type="evidence" value="ECO:0007669"/>
    <property type="project" value="UniProtKB-SubCell"/>
</dbReference>
<keyword evidence="9" id="KW-1185">Reference proteome</keyword>
<dbReference type="Pfam" id="PF02362">
    <property type="entry name" value="B3"/>
    <property type="match status" value="1"/>
</dbReference>
<sequence length="262" mass="29937">MANLYQGNSKFHVAILDRTATEIQYPHTSNYHAELKGIPDESEDDDNIEIIEETLRAPSRKFREKLQVPSPRPRKKQRSNDPANTTEVINLESEGLARQAMHNGVPAMIKVQKRTWSSYRTQKFKAGKKLLALERAFQSENPFFMRVMQPSYVGLTQLCRLALPADFVREHLMKGDCVITLCNSNGKTWPVKLHQSQSGRGVYAMLQNGWETFVQDNNLQLGDVCAFELINCNEITLKVVKCQVKDEDRRKSPSLIMNPICQ</sequence>